<dbReference type="InterPro" id="IPR058353">
    <property type="entry name" value="DUF8040"/>
</dbReference>
<gene>
    <name evidence="2" type="ORF">PSTG_14763</name>
</gene>
<sequence length="161" mass="18159">MGMKVASFMALKDLLEDHGAPYDWKHVTSTEKLGILLYMLITGLSNRKLQQRFQRSASTISITINQLVKDITSNRVLIQKFITLPAHDAGTPDEIKSNSKFSPYFDNCIGSAHNGRLWDKARSSSLKIPDGKWLLGDAGFPLSESCLVPYRATEYHLKDWE</sequence>
<protein>
    <recommendedName>
        <fullName evidence="1">DUF8040 domain-containing protein</fullName>
    </recommendedName>
</protein>
<feature type="domain" description="DUF8040" evidence="1">
    <location>
        <begin position="2"/>
        <end position="72"/>
    </location>
</feature>
<evidence type="ECO:0000259" key="1">
    <source>
        <dbReference type="Pfam" id="PF26138"/>
    </source>
</evidence>
<reference evidence="3" key="1">
    <citation type="submission" date="2014-03" db="EMBL/GenBank/DDBJ databases">
        <title>The Genome Sequence of Puccinia striiformis f. sp. tritici PST-78.</title>
        <authorList>
            <consortium name="The Broad Institute Genome Sequencing Platform"/>
            <person name="Cuomo C."/>
            <person name="Hulbert S."/>
            <person name="Chen X."/>
            <person name="Walker B."/>
            <person name="Young S.K."/>
            <person name="Zeng Q."/>
            <person name="Gargeya S."/>
            <person name="Fitzgerald M."/>
            <person name="Haas B."/>
            <person name="Abouelleil A."/>
            <person name="Alvarado L."/>
            <person name="Arachchi H.M."/>
            <person name="Berlin A.M."/>
            <person name="Chapman S.B."/>
            <person name="Goldberg J."/>
            <person name="Griggs A."/>
            <person name="Gujja S."/>
            <person name="Hansen M."/>
            <person name="Howarth C."/>
            <person name="Imamovic A."/>
            <person name="Larimer J."/>
            <person name="McCowan C."/>
            <person name="Montmayeur A."/>
            <person name="Murphy C."/>
            <person name="Neiman D."/>
            <person name="Pearson M."/>
            <person name="Priest M."/>
            <person name="Roberts A."/>
            <person name="Saif S."/>
            <person name="Shea T."/>
            <person name="Sisk P."/>
            <person name="Sykes S."/>
            <person name="Wortman J."/>
            <person name="Nusbaum C."/>
            <person name="Birren B."/>
        </authorList>
    </citation>
    <scope>NUCLEOTIDE SEQUENCE [LARGE SCALE GENOMIC DNA]</scope>
    <source>
        <strain evidence="3">race PST-78</strain>
    </source>
</reference>
<proteinExistence type="predicted"/>
<dbReference type="Pfam" id="PF26138">
    <property type="entry name" value="DUF8040"/>
    <property type="match status" value="1"/>
</dbReference>
<evidence type="ECO:0000313" key="2">
    <source>
        <dbReference type="EMBL" id="KNE91805.1"/>
    </source>
</evidence>
<keyword evidence="3" id="KW-1185">Reference proteome</keyword>
<dbReference type="Proteomes" id="UP000054564">
    <property type="component" value="Unassembled WGS sequence"/>
</dbReference>
<dbReference type="EMBL" id="AJIL01000187">
    <property type="protein sequence ID" value="KNE91805.1"/>
    <property type="molecule type" value="Genomic_DNA"/>
</dbReference>
<dbReference type="OrthoDB" id="1681765at2759"/>
<evidence type="ECO:0000313" key="3">
    <source>
        <dbReference type="Proteomes" id="UP000054564"/>
    </source>
</evidence>
<dbReference type="PANTHER" id="PTHR22930">
    <property type="match status" value="1"/>
</dbReference>
<name>A0A0L0UXQ3_9BASI</name>
<dbReference type="AlphaFoldDB" id="A0A0L0UXQ3"/>
<dbReference type="PANTHER" id="PTHR22930:SF251">
    <property type="entry name" value="DDE TNP4 DOMAIN-CONTAINING PROTEIN"/>
    <property type="match status" value="1"/>
</dbReference>
<organism evidence="2 3">
    <name type="scientific">Puccinia striiformis f. sp. tritici PST-78</name>
    <dbReference type="NCBI Taxonomy" id="1165861"/>
    <lineage>
        <taxon>Eukaryota</taxon>
        <taxon>Fungi</taxon>
        <taxon>Dikarya</taxon>
        <taxon>Basidiomycota</taxon>
        <taxon>Pucciniomycotina</taxon>
        <taxon>Pucciniomycetes</taxon>
        <taxon>Pucciniales</taxon>
        <taxon>Pucciniaceae</taxon>
        <taxon>Puccinia</taxon>
    </lineage>
</organism>
<comment type="caution">
    <text evidence="2">The sequence shown here is derived from an EMBL/GenBank/DDBJ whole genome shotgun (WGS) entry which is preliminary data.</text>
</comment>
<dbReference type="InterPro" id="IPR045249">
    <property type="entry name" value="HARBI1-like"/>
</dbReference>
<dbReference type="STRING" id="1165861.A0A0L0UXQ3"/>
<accession>A0A0L0UXQ3</accession>